<feature type="region of interest" description="Disordered" evidence="1">
    <location>
        <begin position="254"/>
        <end position="326"/>
    </location>
</feature>
<organism evidence="2 3">
    <name type="scientific">Phakopsora pachyrhizi</name>
    <name type="common">Asian soybean rust disease fungus</name>
    <dbReference type="NCBI Taxonomy" id="170000"/>
    <lineage>
        <taxon>Eukaryota</taxon>
        <taxon>Fungi</taxon>
        <taxon>Dikarya</taxon>
        <taxon>Basidiomycota</taxon>
        <taxon>Pucciniomycotina</taxon>
        <taxon>Pucciniomycetes</taxon>
        <taxon>Pucciniales</taxon>
        <taxon>Phakopsoraceae</taxon>
        <taxon>Phakopsora</taxon>
    </lineage>
</organism>
<evidence type="ECO:0000313" key="3">
    <source>
        <dbReference type="Proteomes" id="UP001153365"/>
    </source>
</evidence>
<protein>
    <submittedName>
        <fullName evidence="2">Expressed protein</fullName>
    </submittedName>
</protein>
<dbReference type="AlphaFoldDB" id="A0AAV0BMR1"/>
<dbReference type="Proteomes" id="UP001153365">
    <property type="component" value="Unassembled WGS sequence"/>
</dbReference>
<evidence type="ECO:0000313" key="2">
    <source>
        <dbReference type="EMBL" id="CAH7687780.1"/>
    </source>
</evidence>
<comment type="caution">
    <text evidence="2">The sequence shown here is derived from an EMBL/GenBank/DDBJ whole genome shotgun (WGS) entry which is preliminary data.</text>
</comment>
<sequence length="506" mass="56029">MTFLPYERENIIQRHPDIPFISKLHNHPSRPAPFREILQPLQLGQLFSNFDSHSVECCSPNTLHSVHSSSSSDTLISPSTAKAPDLTPTTRRRLAVEGLRKAASNAALRKIGLSDCTGWVKEPVGIENEENKIIEDIKPHGAAFNPPEFPAYFPRHYAHKPLLLPSKLARNNSVRSPFQPIHQRTASHPGKIQFEESSKFGCAPGAMESRFSYKSKRFSLIRVSELSKSVRPAQEQVKSNDMIDSCLSLLSPKGAKTQENLSDMEKSSRSLGLEPNSKISTKSNEMDKLCTSPHFEGNSGRKGNSEEPEELSNINEQSSTTGAAEFSTGVFRRKKIGENEKKILESFKEQGSLAASKILKAAFQWAQEVPPKMHPGVLRRPSADDVRPLSFGCWTATGSTSKMDNLAAGKSLESYKCPTPTPKATCPDLNHRSKTSIHFQKEVSEFNSDANADSVARPVFLLPTEVARSHVWNTLRELSSPPVTWKSRITAGVSSFINDLEFPQVT</sequence>
<name>A0AAV0BMR1_PHAPC</name>
<feature type="compositionally biased region" description="Polar residues" evidence="1">
    <location>
        <begin position="312"/>
        <end position="322"/>
    </location>
</feature>
<evidence type="ECO:0000256" key="1">
    <source>
        <dbReference type="SAM" id="MobiDB-lite"/>
    </source>
</evidence>
<feature type="region of interest" description="Disordered" evidence="1">
    <location>
        <begin position="68"/>
        <end position="88"/>
    </location>
</feature>
<accession>A0AAV0BMR1</accession>
<dbReference type="EMBL" id="CALTRL010005907">
    <property type="protein sequence ID" value="CAH7687780.1"/>
    <property type="molecule type" value="Genomic_DNA"/>
</dbReference>
<gene>
    <name evidence="2" type="ORF">PPACK8108_LOCUS22617</name>
</gene>
<keyword evidence="3" id="KW-1185">Reference proteome</keyword>
<feature type="compositionally biased region" description="Low complexity" evidence="1">
    <location>
        <begin position="68"/>
        <end position="79"/>
    </location>
</feature>
<proteinExistence type="predicted"/>
<reference evidence="2" key="1">
    <citation type="submission" date="2022-06" db="EMBL/GenBank/DDBJ databases">
        <authorList>
            <consortium name="SYNGENTA / RWTH Aachen University"/>
        </authorList>
    </citation>
    <scope>NUCLEOTIDE SEQUENCE</scope>
</reference>